<dbReference type="Proteomes" id="UP000587070">
    <property type="component" value="Unassembled WGS sequence"/>
</dbReference>
<dbReference type="Pfam" id="PF07715">
    <property type="entry name" value="Plug"/>
    <property type="match status" value="1"/>
</dbReference>
<feature type="domain" description="TonB-dependent receptor-like beta-barrel" evidence="14">
    <location>
        <begin position="276"/>
        <end position="714"/>
    </location>
</feature>
<feature type="chain" id="PRO_5032735170" evidence="13">
    <location>
        <begin position="24"/>
        <end position="749"/>
    </location>
</feature>
<keyword evidence="13" id="KW-0732">Signal</keyword>
<comment type="subcellular location">
    <subcellularLocation>
        <location evidence="1 11">Cell outer membrane</location>
        <topology evidence="1 11">Multi-pass membrane protein</topology>
    </subcellularLocation>
</comment>
<protein>
    <submittedName>
        <fullName evidence="16">Outer membrane receptor protein involved in Fe transport</fullName>
    </submittedName>
</protein>
<dbReference type="OrthoDB" id="8538693at2"/>
<evidence type="ECO:0000256" key="13">
    <source>
        <dbReference type="SAM" id="SignalP"/>
    </source>
</evidence>
<dbReference type="InterPro" id="IPR012910">
    <property type="entry name" value="Plug_dom"/>
</dbReference>
<accession>A0A840G9P6</accession>
<comment type="similarity">
    <text evidence="11 12">Belongs to the TonB-dependent receptor family.</text>
</comment>
<gene>
    <name evidence="16" type="ORF">GGD90_002984</name>
</gene>
<keyword evidence="3 11" id="KW-1134">Transmembrane beta strand</keyword>
<dbReference type="EMBL" id="JACIGE010000012">
    <property type="protein sequence ID" value="MBB4248585.1"/>
    <property type="molecule type" value="Genomic_DNA"/>
</dbReference>
<dbReference type="GO" id="GO:0006826">
    <property type="term" value="P:iron ion transport"/>
    <property type="evidence" value="ECO:0007669"/>
    <property type="project" value="UniProtKB-KW"/>
</dbReference>
<evidence type="ECO:0000256" key="6">
    <source>
        <dbReference type="ARBA" id="ARBA00023004"/>
    </source>
</evidence>
<evidence type="ECO:0000259" key="14">
    <source>
        <dbReference type="Pfam" id="PF00593"/>
    </source>
</evidence>
<dbReference type="Gene3D" id="2.40.170.20">
    <property type="entry name" value="TonB-dependent receptor, beta-barrel domain"/>
    <property type="match status" value="1"/>
</dbReference>
<organism evidence="16 17">
    <name type="scientific">Rhodocyclus tenuis</name>
    <name type="common">Rhodospirillum tenue</name>
    <dbReference type="NCBI Taxonomy" id="1066"/>
    <lineage>
        <taxon>Bacteria</taxon>
        <taxon>Pseudomonadati</taxon>
        <taxon>Pseudomonadota</taxon>
        <taxon>Betaproteobacteria</taxon>
        <taxon>Rhodocyclales</taxon>
        <taxon>Rhodocyclaceae</taxon>
        <taxon>Rhodocyclus</taxon>
    </lineage>
</organism>
<dbReference type="RefSeq" id="WP_153114789.1">
    <property type="nucleotide sequence ID" value="NZ_JACIGE010000012.1"/>
</dbReference>
<dbReference type="SUPFAM" id="SSF56935">
    <property type="entry name" value="Porins"/>
    <property type="match status" value="1"/>
</dbReference>
<evidence type="ECO:0000256" key="2">
    <source>
        <dbReference type="ARBA" id="ARBA00022448"/>
    </source>
</evidence>
<keyword evidence="2 11" id="KW-0813">Transport</keyword>
<evidence type="ECO:0000256" key="3">
    <source>
        <dbReference type="ARBA" id="ARBA00022452"/>
    </source>
</evidence>
<keyword evidence="16" id="KW-0675">Receptor</keyword>
<evidence type="ECO:0000256" key="10">
    <source>
        <dbReference type="ARBA" id="ARBA00023237"/>
    </source>
</evidence>
<keyword evidence="8 12" id="KW-0798">TonB box</keyword>
<dbReference type="InterPro" id="IPR039426">
    <property type="entry name" value="TonB-dep_rcpt-like"/>
</dbReference>
<evidence type="ECO:0000313" key="16">
    <source>
        <dbReference type="EMBL" id="MBB4248585.1"/>
    </source>
</evidence>
<evidence type="ECO:0000256" key="12">
    <source>
        <dbReference type="RuleBase" id="RU003357"/>
    </source>
</evidence>
<evidence type="ECO:0000313" key="17">
    <source>
        <dbReference type="Proteomes" id="UP000587070"/>
    </source>
</evidence>
<evidence type="ECO:0000256" key="1">
    <source>
        <dbReference type="ARBA" id="ARBA00004571"/>
    </source>
</evidence>
<dbReference type="Pfam" id="PF00593">
    <property type="entry name" value="TonB_dep_Rec_b-barrel"/>
    <property type="match status" value="1"/>
</dbReference>
<evidence type="ECO:0000256" key="5">
    <source>
        <dbReference type="ARBA" id="ARBA00022692"/>
    </source>
</evidence>
<evidence type="ECO:0000256" key="7">
    <source>
        <dbReference type="ARBA" id="ARBA00023065"/>
    </source>
</evidence>
<keyword evidence="7" id="KW-0406">Ion transport</keyword>
<name>A0A840G9P6_RHOTE</name>
<dbReference type="InterPro" id="IPR036942">
    <property type="entry name" value="Beta-barrel_TonB_sf"/>
</dbReference>
<keyword evidence="4" id="KW-0410">Iron transport</keyword>
<evidence type="ECO:0000256" key="4">
    <source>
        <dbReference type="ARBA" id="ARBA00022496"/>
    </source>
</evidence>
<evidence type="ECO:0000256" key="8">
    <source>
        <dbReference type="ARBA" id="ARBA00023077"/>
    </source>
</evidence>
<keyword evidence="17" id="KW-1185">Reference proteome</keyword>
<dbReference type="PROSITE" id="PS52016">
    <property type="entry name" value="TONB_DEPENDENT_REC_3"/>
    <property type="match status" value="1"/>
</dbReference>
<keyword evidence="5 11" id="KW-0812">Transmembrane</keyword>
<evidence type="ECO:0000259" key="15">
    <source>
        <dbReference type="Pfam" id="PF07715"/>
    </source>
</evidence>
<evidence type="ECO:0000256" key="9">
    <source>
        <dbReference type="ARBA" id="ARBA00023136"/>
    </source>
</evidence>
<dbReference type="GO" id="GO:0009279">
    <property type="term" value="C:cell outer membrane"/>
    <property type="evidence" value="ECO:0007669"/>
    <property type="project" value="UniProtKB-SubCell"/>
</dbReference>
<feature type="domain" description="TonB-dependent receptor plug" evidence="15">
    <location>
        <begin position="50"/>
        <end position="158"/>
    </location>
</feature>
<dbReference type="PANTHER" id="PTHR32552">
    <property type="entry name" value="FERRICHROME IRON RECEPTOR-RELATED"/>
    <property type="match status" value="1"/>
</dbReference>
<proteinExistence type="inferred from homology"/>
<dbReference type="AlphaFoldDB" id="A0A840G9P6"/>
<dbReference type="InterPro" id="IPR000531">
    <property type="entry name" value="Beta-barrel_TonB"/>
</dbReference>
<keyword evidence="6" id="KW-0408">Iron</keyword>
<comment type="caution">
    <text evidence="16">The sequence shown here is derived from an EMBL/GenBank/DDBJ whole genome shotgun (WGS) entry which is preliminary data.</text>
</comment>
<keyword evidence="9 11" id="KW-0472">Membrane</keyword>
<reference evidence="16 17" key="1">
    <citation type="submission" date="2020-08" db="EMBL/GenBank/DDBJ databases">
        <title>Genome sequencing of Purple Non-Sulfur Bacteria from various extreme environments.</title>
        <authorList>
            <person name="Mayer M."/>
        </authorList>
    </citation>
    <scope>NUCLEOTIDE SEQUENCE [LARGE SCALE GENOMIC DNA]</scope>
    <source>
        <strain evidence="16 17">2761</strain>
    </source>
</reference>
<keyword evidence="10 11" id="KW-0998">Cell outer membrane</keyword>
<dbReference type="PANTHER" id="PTHR32552:SF81">
    <property type="entry name" value="TONB-DEPENDENT OUTER MEMBRANE RECEPTOR"/>
    <property type="match status" value="1"/>
</dbReference>
<sequence length="749" mass="82106">MKRLLLVTTLGMSGLTAAGLVSADPASAPANETAVLEKVTVTAQRREESAQDVPAALTVISGDKLRDKGVSNILGLQYEVPNLEIDPIYGSDQAQFRIRGVGLKDYGSNNASTVGVYVDQTAYPFAVQTQGLLFDLERVEVLRGPQGTLYGRNSTGGAVNFISRKPTREFESGFSASYGSFDAKTFEGYVSGPLSDALRSRIAFSTQQGGAWQHNRATGESLGDKNINALRAQFELEASKDLNFLLIANLSEDKSDSRGLRSYLGVVPNARGVAGGYSSIPADTDYRATGWSLRPEFASITGLPLGSKPQRDNNNGGLSLTANWDLGGAKLTSITSSQNLHRKEFIDWDGTVIPQSDEYFDSKIGVFSQEFRLASPGNERFNWLTGLYYSREKLNEKFYSDFTYNLGYATLTSYRQEANSLGVFGQADYALNDRYKLVFGLRHENEDRDLKNFATTYVSHASNAALVGTSTFAPVDRSLSSSLWSGKLALEYELAPAQLLYTSVSRGVKSGGFTAYNSVWPQQTDPVKPEILTAYEAGFKSDISSTFRLNGALFYYDYRDQQLQSTVYVDTTVKSIGRLVNVPRSEIYGTELEALWKPVSGLSISQYVGFKKGTYKEFRGVNSAASNAAGYEITTDYAGQDLPIPQWSYGGSASYKWSQQGYRFTAEGDYAFHDVLKSTSNPAYNTPAYWLANARFAVSPIGASWEVGLWVRNLFDKKYDLHHGSFLSNAQIATSGLPRTAGIQLNVAY</sequence>
<evidence type="ECO:0000256" key="11">
    <source>
        <dbReference type="PROSITE-ProRule" id="PRU01360"/>
    </source>
</evidence>
<feature type="signal peptide" evidence="13">
    <location>
        <begin position="1"/>
        <end position="23"/>
    </location>
</feature>